<evidence type="ECO:0000259" key="3">
    <source>
        <dbReference type="Pfam" id="PF25954"/>
    </source>
</evidence>
<dbReference type="Gene3D" id="2.40.420.20">
    <property type="match status" value="1"/>
</dbReference>
<dbReference type="EMBL" id="JAFEMC010000003">
    <property type="protein sequence ID" value="MBM6577328.1"/>
    <property type="molecule type" value="Genomic_DNA"/>
</dbReference>
<organism evidence="5 6">
    <name type="scientific">Sphingomonas longa</name>
    <dbReference type="NCBI Taxonomy" id="2778730"/>
    <lineage>
        <taxon>Bacteria</taxon>
        <taxon>Pseudomonadati</taxon>
        <taxon>Pseudomonadota</taxon>
        <taxon>Alphaproteobacteria</taxon>
        <taxon>Sphingomonadales</taxon>
        <taxon>Sphingomonadaceae</taxon>
        <taxon>Sphingomonas</taxon>
    </lineage>
</organism>
<keyword evidence="2" id="KW-0812">Transmembrane</keyword>
<feature type="domain" description="Multidrug resistance protein MdtA-like C-terminal permuted SH3" evidence="4">
    <location>
        <begin position="315"/>
        <end position="369"/>
    </location>
</feature>
<dbReference type="Gene3D" id="2.40.50.100">
    <property type="match status" value="1"/>
</dbReference>
<evidence type="ECO:0000313" key="5">
    <source>
        <dbReference type="EMBL" id="MBM6577328.1"/>
    </source>
</evidence>
<name>A0ABS2D8Q1_9SPHN</name>
<proteinExistence type="inferred from homology"/>
<accession>A0ABS2D8Q1</accession>
<feature type="transmembrane region" description="Helical" evidence="2">
    <location>
        <begin position="25"/>
        <end position="43"/>
    </location>
</feature>
<comment type="similarity">
    <text evidence="1">Belongs to the membrane fusion protein (MFP) (TC 8.A.1) family.</text>
</comment>
<dbReference type="PANTHER" id="PTHR30469:SF15">
    <property type="entry name" value="HLYD FAMILY OF SECRETION PROTEINS"/>
    <property type="match status" value="1"/>
</dbReference>
<feature type="domain" description="CusB-like beta-barrel" evidence="3">
    <location>
        <begin position="238"/>
        <end position="308"/>
    </location>
</feature>
<reference evidence="5 6" key="1">
    <citation type="submission" date="2020-12" db="EMBL/GenBank/DDBJ databases">
        <title>Sphingomonas sp.</title>
        <authorList>
            <person name="Kim M.K."/>
        </authorList>
    </citation>
    <scope>NUCLEOTIDE SEQUENCE [LARGE SCALE GENOMIC DNA]</scope>
    <source>
        <strain evidence="5 6">BT552</strain>
    </source>
</reference>
<keyword evidence="2" id="KW-1133">Transmembrane helix</keyword>
<evidence type="ECO:0000259" key="4">
    <source>
        <dbReference type="Pfam" id="PF25967"/>
    </source>
</evidence>
<dbReference type="Gene3D" id="2.40.30.170">
    <property type="match status" value="1"/>
</dbReference>
<dbReference type="SUPFAM" id="SSF111369">
    <property type="entry name" value="HlyD-like secretion proteins"/>
    <property type="match status" value="1"/>
</dbReference>
<dbReference type="Pfam" id="PF25954">
    <property type="entry name" value="Beta-barrel_RND_2"/>
    <property type="match status" value="1"/>
</dbReference>
<dbReference type="Proteomes" id="UP000763641">
    <property type="component" value="Unassembled WGS sequence"/>
</dbReference>
<dbReference type="Gene3D" id="1.10.287.470">
    <property type="entry name" value="Helix hairpin bin"/>
    <property type="match status" value="1"/>
</dbReference>
<keyword evidence="2" id="KW-0472">Membrane</keyword>
<evidence type="ECO:0000256" key="2">
    <source>
        <dbReference type="SAM" id="Phobius"/>
    </source>
</evidence>
<dbReference type="PANTHER" id="PTHR30469">
    <property type="entry name" value="MULTIDRUG RESISTANCE PROTEIN MDTA"/>
    <property type="match status" value="1"/>
</dbReference>
<dbReference type="NCBIfam" id="TIGR01730">
    <property type="entry name" value="RND_mfp"/>
    <property type="match status" value="1"/>
</dbReference>
<dbReference type="InterPro" id="IPR006143">
    <property type="entry name" value="RND_pump_MFP"/>
</dbReference>
<dbReference type="InterPro" id="IPR058627">
    <property type="entry name" value="MdtA-like_C"/>
</dbReference>
<dbReference type="RefSeq" id="WP_204199417.1">
    <property type="nucleotide sequence ID" value="NZ_JAFEMC010000003.1"/>
</dbReference>
<gene>
    <name evidence="5" type="ORF">ILT43_13170</name>
</gene>
<dbReference type="Pfam" id="PF25967">
    <property type="entry name" value="RND-MFP_C"/>
    <property type="match status" value="1"/>
</dbReference>
<evidence type="ECO:0000313" key="6">
    <source>
        <dbReference type="Proteomes" id="UP000763641"/>
    </source>
</evidence>
<comment type="caution">
    <text evidence="5">The sequence shown here is derived from an EMBL/GenBank/DDBJ whole genome shotgun (WGS) entry which is preliminary data.</text>
</comment>
<keyword evidence="6" id="KW-1185">Reference proteome</keyword>
<protein>
    <submittedName>
        <fullName evidence="5">Efflux RND transporter periplasmic adaptor subunit</fullName>
    </submittedName>
</protein>
<dbReference type="InterPro" id="IPR058792">
    <property type="entry name" value="Beta-barrel_RND_2"/>
</dbReference>
<sequence length="389" mass="40267">MNYETGSITQERLPGVEAPPSRRKFLIAAIVVAVLAVVGWAVFGRGESDGAAKTASGEQLAAISVMVPGRTVVARDVTTTGSLAARRDMPVGIAGEGGLVTRVLVEPGQWVAAGQVLATVDRSVQTQTAASLAAQVSVAKADADLAQAELDRAAQLVDRGFISKADLQRRAATRDAASARVKVAQASLGEARARNGRLDIRAPTAGLILTRQVEPGQIVSSGSGALFRMAQNGQMEMRAQMSEGDLQGLRVGSRATVTPVGSTQSFPGEVWQVSPVIDPSTRQGIARIAVKYDPALRPGGFASATVTAGSASEPLLPESAVLSDATGNFVYVVGKDDKVERRSVKTGEGADNGIPIAEGLNGTERVVISAGAFLNPGQKIKPVLQARKG</sequence>
<evidence type="ECO:0000256" key="1">
    <source>
        <dbReference type="ARBA" id="ARBA00009477"/>
    </source>
</evidence>